<keyword evidence="3" id="KW-1185">Reference proteome</keyword>
<protein>
    <submittedName>
        <fullName evidence="2">Transmembrane protein, putative</fullName>
    </submittedName>
</protein>
<keyword evidence="1 2" id="KW-0812">Transmembrane</keyword>
<feature type="transmembrane region" description="Helical" evidence="1">
    <location>
        <begin position="20"/>
        <end position="42"/>
    </location>
</feature>
<name>Q22KQ9_TETTS</name>
<dbReference type="KEGG" id="tet:TTHERM_00312210"/>
<dbReference type="EMBL" id="GG662498">
    <property type="protein sequence ID" value="EAR85740.1"/>
    <property type="molecule type" value="Genomic_DNA"/>
</dbReference>
<dbReference type="InParanoid" id="Q22KQ9"/>
<dbReference type="GeneID" id="7846454"/>
<reference evidence="3" key="1">
    <citation type="journal article" date="2006" name="PLoS Biol.">
        <title>Macronuclear genome sequence of the ciliate Tetrahymena thermophila, a model eukaryote.</title>
        <authorList>
            <person name="Eisen J.A."/>
            <person name="Coyne R.S."/>
            <person name="Wu M."/>
            <person name="Wu D."/>
            <person name="Thiagarajan M."/>
            <person name="Wortman J.R."/>
            <person name="Badger J.H."/>
            <person name="Ren Q."/>
            <person name="Amedeo P."/>
            <person name="Jones K.M."/>
            <person name="Tallon L.J."/>
            <person name="Delcher A.L."/>
            <person name="Salzberg S.L."/>
            <person name="Silva J.C."/>
            <person name="Haas B.J."/>
            <person name="Majoros W.H."/>
            <person name="Farzad M."/>
            <person name="Carlton J.M."/>
            <person name="Smith R.K. Jr."/>
            <person name="Garg J."/>
            <person name="Pearlman R.E."/>
            <person name="Karrer K.M."/>
            <person name="Sun L."/>
            <person name="Manning G."/>
            <person name="Elde N.C."/>
            <person name="Turkewitz A.P."/>
            <person name="Asai D.J."/>
            <person name="Wilkes D.E."/>
            <person name="Wang Y."/>
            <person name="Cai H."/>
            <person name="Collins K."/>
            <person name="Stewart B.A."/>
            <person name="Lee S.R."/>
            <person name="Wilamowska K."/>
            <person name="Weinberg Z."/>
            <person name="Ruzzo W.L."/>
            <person name="Wloga D."/>
            <person name="Gaertig J."/>
            <person name="Frankel J."/>
            <person name="Tsao C.-C."/>
            <person name="Gorovsky M.A."/>
            <person name="Keeling P.J."/>
            <person name="Waller R.F."/>
            <person name="Patron N.J."/>
            <person name="Cherry J.M."/>
            <person name="Stover N.A."/>
            <person name="Krieger C.J."/>
            <person name="del Toro C."/>
            <person name="Ryder H.F."/>
            <person name="Williamson S.C."/>
            <person name="Barbeau R.A."/>
            <person name="Hamilton E.P."/>
            <person name="Orias E."/>
        </authorList>
    </citation>
    <scope>NUCLEOTIDE SEQUENCE [LARGE SCALE GENOMIC DNA]</scope>
    <source>
        <strain evidence="3">SB210</strain>
    </source>
</reference>
<dbReference type="HOGENOM" id="CLU_2872605_0_0_1"/>
<keyword evidence="1" id="KW-0472">Membrane</keyword>
<evidence type="ECO:0000313" key="3">
    <source>
        <dbReference type="Proteomes" id="UP000009168"/>
    </source>
</evidence>
<accession>Q22KQ9</accession>
<keyword evidence="1" id="KW-1133">Transmembrane helix</keyword>
<organism evidence="2 3">
    <name type="scientific">Tetrahymena thermophila (strain SB210)</name>
    <dbReference type="NCBI Taxonomy" id="312017"/>
    <lineage>
        <taxon>Eukaryota</taxon>
        <taxon>Sar</taxon>
        <taxon>Alveolata</taxon>
        <taxon>Ciliophora</taxon>
        <taxon>Intramacronucleata</taxon>
        <taxon>Oligohymenophorea</taxon>
        <taxon>Hymenostomatida</taxon>
        <taxon>Tetrahymenina</taxon>
        <taxon>Tetrahymenidae</taxon>
        <taxon>Tetrahymena</taxon>
    </lineage>
</organism>
<proteinExistence type="predicted"/>
<gene>
    <name evidence="2" type="ORF">TTHERM_00312210</name>
</gene>
<sequence length="64" mass="7463">MDNFDFLPDTIKGNLRTAIYGLILFHIFIFTVWILLTIPSLFKPSTSFSSQIDDMIKKNKTKHE</sequence>
<evidence type="ECO:0000256" key="1">
    <source>
        <dbReference type="SAM" id="Phobius"/>
    </source>
</evidence>
<dbReference type="Proteomes" id="UP000009168">
    <property type="component" value="Unassembled WGS sequence"/>
</dbReference>
<evidence type="ECO:0000313" key="2">
    <source>
        <dbReference type="EMBL" id="EAR85740.1"/>
    </source>
</evidence>
<dbReference type="RefSeq" id="XP_001033403.1">
    <property type="nucleotide sequence ID" value="XM_001033403.1"/>
</dbReference>
<dbReference type="AlphaFoldDB" id="Q22KQ9"/>